<dbReference type="EMBL" id="WUBL01000058">
    <property type="protein sequence ID" value="KAF2968005.1"/>
    <property type="molecule type" value="Genomic_DNA"/>
</dbReference>
<gene>
    <name evidence="2" type="ORF">GQX73_g5537</name>
</gene>
<keyword evidence="3" id="KW-1185">Reference proteome</keyword>
<comment type="caution">
    <text evidence="2">The sequence shown here is derived from an EMBL/GenBank/DDBJ whole genome shotgun (WGS) entry which is preliminary data.</text>
</comment>
<name>A0A7C8ISH8_9PEZI</name>
<proteinExistence type="predicted"/>
<dbReference type="Pfam" id="PF20150">
    <property type="entry name" value="2EXR"/>
    <property type="match status" value="1"/>
</dbReference>
<evidence type="ECO:0000313" key="3">
    <source>
        <dbReference type="Proteomes" id="UP000481858"/>
    </source>
</evidence>
<dbReference type="OrthoDB" id="3473305at2759"/>
<reference evidence="2 3" key="1">
    <citation type="submission" date="2019-12" db="EMBL/GenBank/DDBJ databases">
        <title>Draft genome sequence of the ascomycete Xylaria multiplex DSM 110363.</title>
        <authorList>
            <person name="Buettner E."/>
            <person name="Kellner H."/>
        </authorList>
    </citation>
    <scope>NUCLEOTIDE SEQUENCE [LARGE SCALE GENOMIC DNA]</scope>
    <source>
        <strain evidence="2 3">DSM 110363</strain>
    </source>
</reference>
<accession>A0A7C8ISH8</accession>
<dbReference type="InterPro" id="IPR045518">
    <property type="entry name" value="2EXR"/>
</dbReference>
<dbReference type="InParanoid" id="A0A7C8ISH8"/>
<sequence length="322" mass="36676">MNSQGYQVVPYFNSLPAEIRHMIWKESVLVEIDNPQVLNLAPHLAHTNKYTTSPSTPLPLVNIGFPAAMHVNCESRDVALMYLNMVDPSRHPRQKSLVPQRRFRPEIDTLYCACFLQPQMCFSKEEIEKVQHLAIDMRDNVVLDTSLFFSHTFIDMPALRTLRLVLPTERQLIDFESIPSCSTPQRCVLHPIGEKQLGRVQILSQSLEQYRDGAEAGGSHFGLQFSPTHSTESEYSPLYLKEVLGIIRKTANNVTEFLNVTGVRKGRDAMERLTLEVCYTTGFYYSPPSEPQFLDLEDEFPDSPNPSIFVTADCHNPSVWGW</sequence>
<evidence type="ECO:0000259" key="1">
    <source>
        <dbReference type="Pfam" id="PF20150"/>
    </source>
</evidence>
<feature type="domain" description="2EXR" evidence="1">
    <location>
        <begin position="10"/>
        <end position="110"/>
    </location>
</feature>
<dbReference type="PANTHER" id="PTHR35910">
    <property type="entry name" value="2EXR DOMAIN-CONTAINING PROTEIN"/>
    <property type="match status" value="1"/>
</dbReference>
<dbReference type="AlphaFoldDB" id="A0A7C8ISH8"/>
<protein>
    <recommendedName>
        <fullName evidence="1">2EXR domain-containing protein</fullName>
    </recommendedName>
</protein>
<evidence type="ECO:0000313" key="2">
    <source>
        <dbReference type="EMBL" id="KAF2968005.1"/>
    </source>
</evidence>
<organism evidence="2 3">
    <name type="scientific">Xylaria multiplex</name>
    <dbReference type="NCBI Taxonomy" id="323545"/>
    <lineage>
        <taxon>Eukaryota</taxon>
        <taxon>Fungi</taxon>
        <taxon>Dikarya</taxon>
        <taxon>Ascomycota</taxon>
        <taxon>Pezizomycotina</taxon>
        <taxon>Sordariomycetes</taxon>
        <taxon>Xylariomycetidae</taxon>
        <taxon>Xylariales</taxon>
        <taxon>Xylariaceae</taxon>
        <taxon>Xylaria</taxon>
    </lineage>
</organism>
<dbReference type="PANTHER" id="PTHR35910:SF6">
    <property type="entry name" value="2EXR DOMAIN-CONTAINING PROTEIN"/>
    <property type="match status" value="1"/>
</dbReference>
<dbReference type="Proteomes" id="UP000481858">
    <property type="component" value="Unassembled WGS sequence"/>
</dbReference>